<organism evidence="2 3">
    <name type="scientific">Gulo gulo</name>
    <name type="common">Wolverine</name>
    <name type="synonym">Gluton</name>
    <dbReference type="NCBI Taxonomy" id="48420"/>
    <lineage>
        <taxon>Eukaryota</taxon>
        <taxon>Metazoa</taxon>
        <taxon>Chordata</taxon>
        <taxon>Craniata</taxon>
        <taxon>Vertebrata</taxon>
        <taxon>Euteleostomi</taxon>
        <taxon>Mammalia</taxon>
        <taxon>Eutheria</taxon>
        <taxon>Laurasiatheria</taxon>
        <taxon>Carnivora</taxon>
        <taxon>Caniformia</taxon>
        <taxon>Musteloidea</taxon>
        <taxon>Mustelidae</taxon>
        <taxon>Guloninae</taxon>
        <taxon>Gulo</taxon>
    </lineage>
</organism>
<dbReference type="EMBL" id="CYRY02044374">
    <property type="protein sequence ID" value="VCX39279.1"/>
    <property type="molecule type" value="Genomic_DNA"/>
</dbReference>
<proteinExistence type="predicted"/>
<reference evidence="2 3" key="1">
    <citation type="submission" date="2018-10" db="EMBL/GenBank/DDBJ databases">
        <authorList>
            <person name="Ekblom R."/>
            <person name="Jareborg N."/>
        </authorList>
    </citation>
    <scope>NUCLEOTIDE SEQUENCE [LARGE SCALE GENOMIC DNA]</scope>
    <source>
        <tissue evidence="2">Muscle</tissue>
    </source>
</reference>
<feature type="region of interest" description="Disordered" evidence="1">
    <location>
        <begin position="45"/>
        <end position="95"/>
    </location>
</feature>
<accession>A0A9X9M8L9</accession>
<gene>
    <name evidence="2" type="ORF">BN2614_LOCUS4</name>
</gene>
<sequence>METRTEGEQRGTGFWACPRGAAALTSQATGELVGGVFHSPSCTWKWTPKQRSERPPAASRQDPSGSASPRGPRALPASPTAQPLPKQPPGGPRLARRISANACVPSGGPDSRFFYLLLPTWPTLASQEAPRRLRRAWLGSRLSQEARHCGFRSPHPCLARAQQLGELSARAPRQRLWASVSPLLSGWRSDGHTAGGGGGGQRMGWLVVGAQLLCVKGGVQRNPRFLLRSLSPRTFTHLHVQKRRGNAGAVSLATLGMEPANARTPVFCKDHPQPVCLCGCAGL</sequence>
<dbReference type="Proteomes" id="UP000269945">
    <property type="component" value="Unassembled WGS sequence"/>
</dbReference>
<dbReference type="AlphaFoldDB" id="A0A9X9M8L9"/>
<evidence type="ECO:0000256" key="1">
    <source>
        <dbReference type="SAM" id="MobiDB-lite"/>
    </source>
</evidence>
<name>A0A9X9M8L9_GULGU</name>
<protein>
    <submittedName>
        <fullName evidence="2">Uncharacterized protein</fullName>
    </submittedName>
</protein>
<evidence type="ECO:0000313" key="2">
    <source>
        <dbReference type="EMBL" id="VCX39279.1"/>
    </source>
</evidence>
<keyword evidence="3" id="KW-1185">Reference proteome</keyword>
<comment type="caution">
    <text evidence="2">The sequence shown here is derived from an EMBL/GenBank/DDBJ whole genome shotgun (WGS) entry which is preliminary data.</text>
</comment>
<evidence type="ECO:0000313" key="3">
    <source>
        <dbReference type="Proteomes" id="UP000269945"/>
    </source>
</evidence>